<dbReference type="InterPro" id="IPR020084">
    <property type="entry name" value="NUDIX_hydrolase_CS"/>
</dbReference>
<proteinExistence type="inferred from homology"/>
<dbReference type="PROSITE" id="PS51462">
    <property type="entry name" value="NUDIX"/>
    <property type="match status" value="2"/>
</dbReference>
<dbReference type="PROSITE" id="PS00893">
    <property type="entry name" value="NUDIX_BOX"/>
    <property type="match status" value="2"/>
</dbReference>
<sequence>MTAELTPLRRIAAYAICSDHEGRILLIRESAQSGTPGVWTLPGGSVQQGEHPESAVEREAMAETGMSLRAQGIVDVTADTRELRHRGVTLHTDRIIYQAQPVREGAHADDAVAPRPVSPMVDAAEWLSRDEAATLQLRPFAAQALKLPLSAVDLPPEQMPELPGFHIVESPDGRPTVQRFAAYGLVRDPDGRLLLTLVADGYPGAGHWHLPGGGTDFGEQPAQALLRELEEEAGQVGRVRGLLGLTSHHAPEEVGPEGFPIDLHGVRPFYDVAVDEPRPLNVTDVGGSTAAVRWFTPDEACWLPLTAVTAEAFDAADVSAGIPRR</sequence>
<comment type="cofactor">
    <cofactor evidence="1">
        <name>Mg(2+)</name>
        <dbReference type="ChEBI" id="CHEBI:18420"/>
    </cofactor>
</comment>
<dbReference type="EMBL" id="JAAGOB010000010">
    <property type="protein sequence ID" value="NED97195.1"/>
    <property type="molecule type" value="Genomic_DNA"/>
</dbReference>
<dbReference type="Pfam" id="PF00293">
    <property type="entry name" value="NUDIX"/>
    <property type="match status" value="2"/>
</dbReference>
<evidence type="ECO:0000313" key="6">
    <source>
        <dbReference type="EMBL" id="NED97195.1"/>
    </source>
</evidence>
<dbReference type="InterPro" id="IPR020476">
    <property type="entry name" value="Nudix_hydrolase"/>
</dbReference>
<dbReference type="SUPFAM" id="SSF55811">
    <property type="entry name" value="Nudix"/>
    <property type="match status" value="2"/>
</dbReference>
<evidence type="ECO:0000259" key="5">
    <source>
        <dbReference type="PROSITE" id="PS51462"/>
    </source>
</evidence>
<feature type="domain" description="Nudix hydrolase" evidence="5">
    <location>
        <begin position="177"/>
        <end position="317"/>
    </location>
</feature>
<keyword evidence="3 4" id="KW-0378">Hydrolase</keyword>
<dbReference type="CDD" id="cd02883">
    <property type="entry name" value="NUDIX_Hydrolase"/>
    <property type="match status" value="2"/>
</dbReference>
<dbReference type="PRINTS" id="PR00502">
    <property type="entry name" value="NUDIXFAMILY"/>
</dbReference>
<reference evidence="6 7" key="1">
    <citation type="submission" date="2020-02" db="EMBL/GenBank/DDBJ databases">
        <authorList>
            <person name="Li X.-J."/>
            <person name="Feng X.-M."/>
        </authorList>
    </citation>
    <scope>NUCLEOTIDE SEQUENCE [LARGE SCALE GENOMIC DNA]</scope>
    <source>
        <strain evidence="6 7">CGMCC 4.7225</strain>
    </source>
</reference>
<evidence type="ECO:0000256" key="4">
    <source>
        <dbReference type="RuleBase" id="RU003476"/>
    </source>
</evidence>
<name>A0A6N9YQH5_9ACTN</name>
<dbReference type="GO" id="GO:0016787">
    <property type="term" value="F:hydrolase activity"/>
    <property type="evidence" value="ECO:0007669"/>
    <property type="project" value="UniProtKB-KW"/>
</dbReference>
<comment type="caution">
    <text evidence="6">The sequence shown here is derived from an EMBL/GenBank/DDBJ whole genome shotgun (WGS) entry which is preliminary data.</text>
</comment>
<feature type="domain" description="Nudix hydrolase" evidence="5">
    <location>
        <begin position="7"/>
        <end position="150"/>
    </location>
</feature>
<evidence type="ECO:0000313" key="7">
    <source>
        <dbReference type="Proteomes" id="UP000469185"/>
    </source>
</evidence>
<evidence type="ECO:0000256" key="2">
    <source>
        <dbReference type="ARBA" id="ARBA00005582"/>
    </source>
</evidence>
<dbReference type="InterPro" id="IPR000086">
    <property type="entry name" value="NUDIX_hydrolase_dom"/>
</dbReference>
<comment type="similarity">
    <text evidence="2 4">Belongs to the Nudix hydrolase family.</text>
</comment>
<evidence type="ECO:0000256" key="3">
    <source>
        <dbReference type="ARBA" id="ARBA00022801"/>
    </source>
</evidence>
<dbReference type="PANTHER" id="PTHR43046:SF14">
    <property type="entry name" value="MUTT_NUDIX FAMILY PROTEIN"/>
    <property type="match status" value="1"/>
</dbReference>
<dbReference type="InterPro" id="IPR015797">
    <property type="entry name" value="NUDIX_hydrolase-like_dom_sf"/>
</dbReference>
<evidence type="ECO:0000256" key="1">
    <source>
        <dbReference type="ARBA" id="ARBA00001946"/>
    </source>
</evidence>
<accession>A0A6N9YQH5</accession>
<dbReference type="Proteomes" id="UP000469185">
    <property type="component" value="Unassembled WGS sequence"/>
</dbReference>
<dbReference type="Gene3D" id="3.90.79.10">
    <property type="entry name" value="Nucleoside Triphosphate Pyrophosphohydrolase"/>
    <property type="match status" value="2"/>
</dbReference>
<protein>
    <submittedName>
        <fullName evidence="6">NUDIX domain-containing protein</fullName>
    </submittedName>
</protein>
<gene>
    <name evidence="6" type="ORF">G1H11_17995</name>
</gene>
<organism evidence="6 7">
    <name type="scientific">Phytoactinopolyspora alkaliphila</name>
    <dbReference type="NCBI Taxonomy" id="1783498"/>
    <lineage>
        <taxon>Bacteria</taxon>
        <taxon>Bacillati</taxon>
        <taxon>Actinomycetota</taxon>
        <taxon>Actinomycetes</taxon>
        <taxon>Jiangellales</taxon>
        <taxon>Jiangellaceae</taxon>
        <taxon>Phytoactinopolyspora</taxon>
    </lineage>
</organism>
<dbReference type="AlphaFoldDB" id="A0A6N9YQH5"/>
<keyword evidence="7" id="KW-1185">Reference proteome</keyword>
<dbReference type="PANTHER" id="PTHR43046">
    <property type="entry name" value="GDP-MANNOSE MANNOSYL HYDROLASE"/>
    <property type="match status" value="1"/>
</dbReference>
<dbReference type="RefSeq" id="WP_163819983.1">
    <property type="nucleotide sequence ID" value="NZ_JAAGOB010000010.1"/>
</dbReference>